<accession>A0A2Z2NVT3</accession>
<evidence type="ECO:0000259" key="2">
    <source>
        <dbReference type="Pfam" id="PF07731"/>
    </source>
</evidence>
<protein>
    <submittedName>
        <fullName evidence="3">Spore coat protein A</fullName>
    </submittedName>
</protein>
<feature type="signal peptide" evidence="1">
    <location>
        <begin position="1"/>
        <end position="29"/>
    </location>
</feature>
<dbReference type="Gene3D" id="2.60.40.420">
    <property type="entry name" value="Cupredoxins - blue copper proteins"/>
    <property type="match status" value="4"/>
</dbReference>
<evidence type="ECO:0000313" key="4">
    <source>
        <dbReference type="Proteomes" id="UP000250079"/>
    </source>
</evidence>
<dbReference type="InterPro" id="IPR008972">
    <property type="entry name" value="Cupredoxin"/>
</dbReference>
<name>A0A2Z2NVT3_9GAMM</name>
<dbReference type="PANTHER" id="PTHR48267">
    <property type="entry name" value="CUPREDOXIN SUPERFAMILY PROTEIN"/>
    <property type="match status" value="1"/>
</dbReference>
<dbReference type="InterPro" id="IPR011706">
    <property type="entry name" value="Cu-oxidase_C"/>
</dbReference>
<evidence type="ECO:0000256" key="1">
    <source>
        <dbReference type="SAM" id="SignalP"/>
    </source>
</evidence>
<feature type="chain" id="PRO_5016448435" evidence="1">
    <location>
        <begin position="30"/>
        <end position="925"/>
    </location>
</feature>
<dbReference type="EMBL" id="CP018632">
    <property type="protein sequence ID" value="ASJ72900.1"/>
    <property type="molecule type" value="Genomic_DNA"/>
</dbReference>
<proteinExistence type="predicted"/>
<dbReference type="GO" id="GO:0005507">
    <property type="term" value="F:copper ion binding"/>
    <property type="evidence" value="ECO:0007669"/>
    <property type="project" value="InterPro"/>
</dbReference>
<dbReference type="Proteomes" id="UP000250079">
    <property type="component" value="Chromosome"/>
</dbReference>
<dbReference type="InterPro" id="IPR045087">
    <property type="entry name" value="Cu-oxidase_fam"/>
</dbReference>
<sequence length="925" mass="104645">MTNARRRFLKGGATLAAGAALPIASGAQAQRSVADEMGKRLKHLMAPSGTPPDLLAMPSPPLTPFNEYSLEELKPPVGKPLFTLSAQDTEGLDDEQWWALFRSRFLDAAKVLRSDGFVVPGDWSVRGEQIVGGGSNERVRIDIGDPPSPDSHQRFYEFRPQKFYINREVEFRWNYHEQYSGECLSWGYHNIYWDEDTGVYRTTRASSPGTTFHARYGEPILIRRINDLPEIGHAEGHSQLRFALPSTTSHLHNAHTASESDGYPGDWINPGEYWDHHYCNFPSGNDDREKLSTLWYHDHRMDFTASNVYAGLDGFYLLFDDEDANDETTGWHLPSGDYDIPLIFHDLLFAQQVDGEPVKFPRDETTRWTFESSQDWSDYAGSDRGTVLADGTRKAIEFRESTAVYEPSPQIIFDGFNTDGIIGDRWTVNRRVQPKLPVEARKYRLRLLNGGPSRFYEFFLHATDVQPAFYRSYSEGESEVAGPTSELDHPFIVICGDGNFQPNPVLAHSIYLGVAQRVDVIIDFSKFAGSTVYLVNRLEQEHGRGPSERKIDPADYASDEDFYKANAFMAFAVAGNGARSVEKSDYGFTSMAALENDPDPSAFPLLFREFPKVDFSEVKRERLWEFDYDGGLWTINGDVFDPNRVDAGIEQDSAEIWTFRNGGNGWHHPIHSHFTEFIILERDSQPFLHGTIQTQLFTQDSELVQAAASFVTPRNMADLFRLEGYEGQEAYSESEPDAMKSDFLDNLSRSLNEGAAENTLGARGVPGATTVERVDELISMLAPQQQLRLLDALLRGAFEETEFRSYDYFALWVELFPLLGLGSPKVDRFLGGPRRDVALLLPNTEVTVFARWKDFMGKHVMHCHNVVHEDHAMMIRWDIVPQGHGFDIPQMSDEVAHALGDDIEVLRRNHYETHPEGGAHQPDDS</sequence>
<dbReference type="AlphaFoldDB" id="A0A2Z2NVT3"/>
<keyword evidence="4" id="KW-1185">Reference proteome</keyword>
<dbReference type="GO" id="GO:0016491">
    <property type="term" value="F:oxidoreductase activity"/>
    <property type="evidence" value="ECO:0007669"/>
    <property type="project" value="InterPro"/>
</dbReference>
<dbReference type="OrthoDB" id="9757546at2"/>
<feature type="domain" description="Plastocyanin-like" evidence="2">
    <location>
        <begin position="618"/>
        <end position="686"/>
    </location>
</feature>
<dbReference type="InterPro" id="IPR006311">
    <property type="entry name" value="TAT_signal"/>
</dbReference>
<dbReference type="KEGG" id="gai:IMCC3135_14075"/>
<dbReference type="SUPFAM" id="SSF49503">
    <property type="entry name" value="Cupredoxins"/>
    <property type="match status" value="3"/>
</dbReference>
<feature type="domain" description="Plastocyanin-like" evidence="2">
    <location>
        <begin position="832"/>
        <end position="880"/>
    </location>
</feature>
<keyword evidence="3" id="KW-0946">Virion</keyword>
<dbReference type="RefSeq" id="WP_088918168.1">
    <property type="nucleotide sequence ID" value="NZ_CP018632.1"/>
</dbReference>
<gene>
    <name evidence="3" type="primary">cotA</name>
    <name evidence="3" type="ORF">IMCC3135_14075</name>
</gene>
<organism evidence="3 4">
    <name type="scientific">Granulosicoccus antarcticus IMCC3135</name>
    <dbReference type="NCBI Taxonomy" id="1192854"/>
    <lineage>
        <taxon>Bacteria</taxon>
        <taxon>Pseudomonadati</taxon>
        <taxon>Pseudomonadota</taxon>
        <taxon>Gammaproteobacteria</taxon>
        <taxon>Chromatiales</taxon>
        <taxon>Granulosicoccaceae</taxon>
        <taxon>Granulosicoccus</taxon>
    </lineage>
</organism>
<dbReference type="PROSITE" id="PS51318">
    <property type="entry name" value="TAT"/>
    <property type="match status" value="1"/>
</dbReference>
<keyword evidence="3" id="KW-0167">Capsid protein</keyword>
<dbReference type="Pfam" id="PF07731">
    <property type="entry name" value="Cu-oxidase_2"/>
    <property type="match status" value="2"/>
</dbReference>
<reference evidence="3 4" key="1">
    <citation type="submission" date="2016-12" db="EMBL/GenBank/DDBJ databases">
        <authorList>
            <person name="Song W.-J."/>
            <person name="Kurnit D.M."/>
        </authorList>
    </citation>
    <scope>NUCLEOTIDE SEQUENCE [LARGE SCALE GENOMIC DNA]</scope>
    <source>
        <strain evidence="3 4">IMCC3135</strain>
    </source>
</reference>
<evidence type="ECO:0000313" key="3">
    <source>
        <dbReference type="EMBL" id="ASJ72900.1"/>
    </source>
</evidence>
<dbReference type="PANTHER" id="PTHR48267:SF1">
    <property type="entry name" value="BILIRUBIN OXIDASE"/>
    <property type="match status" value="1"/>
</dbReference>
<keyword evidence="1" id="KW-0732">Signal</keyword>